<evidence type="ECO:0000313" key="2">
    <source>
        <dbReference type="Proteomes" id="UP001415857"/>
    </source>
</evidence>
<comment type="caution">
    <text evidence="1">The sequence shown here is derived from an EMBL/GenBank/DDBJ whole genome shotgun (WGS) entry which is preliminary data.</text>
</comment>
<proteinExistence type="predicted"/>
<organism evidence="1 2">
    <name type="scientific">Liquidambar formosana</name>
    <name type="common">Formosan gum</name>
    <dbReference type="NCBI Taxonomy" id="63359"/>
    <lineage>
        <taxon>Eukaryota</taxon>
        <taxon>Viridiplantae</taxon>
        <taxon>Streptophyta</taxon>
        <taxon>Embryophyta</taxon>
        <taxon>Tracheophyta</taxon>
        <taxon>Spermatophyta</taxon>
        <taxon>Magnoliopsida</taxon>
        <taxon>eudicotyledons</taxon>
        <taxon>Gunneridae</taxon>
        <taxon>Pentapetalae</taxon>
        <taxon>Saxifragales</taxon>
        <taxon>Altingiaceae</taxon>
        <taxon>Liquidambar</taxon>
    </lineage>
</organism>
<dbReference type="AlphaFoldDB" id="A0AAP0N6V5"/>
<sequence>MPPPLPPIGDVVDKLIGEWRSGTLEITADSTGSFKTSLFHGDFDLNVIHPVTNSSTTLSFKVAADIPQQSVPIQLSLKFIDTKQFQRQVEII</sequence>
<name>A0AAP0N6V5_LIQFO</name>
<keyword evidence="2" id="KW-1185">Reference proteome</keyword>
<dbReference type="Proteomes" id="UP001415857">
    <property type="component" value="Unassembled WGS sequence"/>
</dbReference>
<reference evidence="1 2" key="1">
    <citation type="journal article" date="2024" name="Plant J.">
        <title>Genome sequences and population genomics reveal climatic adaptation and genomic divergence between two closely related sweetgum species.</title>
        <authorList>
            <person name="Xu W.Q."/>
            <person name="Ren C.Q."/>
            <person name="Zhang X.Y."/>
            <person name="Comes H.P."/>
            <person name="Liu X.H."/>
            <person name="Li Y.G."/>
            <person name="Kettle C.J."/>
            <person name="Jalonen R."/>
            <person name="Gaisberger H."/>
            <person name="Ma Y.Z."/>
            <person name="Qiu Y.X."/>
        </authorList>
    </citation>
    <scope>NUCLEOTIDE SEQUENCE [LARGE SCALE GENOMIC DNA]</scope>
    <source>
        <strain evidence="1">Hangzhou</strain>
    </source>
</reference>
<gene>
    <name evidence="1" type="ORF">L1049_021630</name>
</gene>
<evidence type="ECO:0000313" key="1">
    <source>
        <dbReference type="EMBL" id="KAK9266752.1"/>
    </source>
</evidence>
<protein>
    <submittedName>
        <fullName evidence="1">Uncharacterized protein</fullName>
    </submittedName>
</protein>
<accession>A0AAP0N6V5</accession>
<dbReference type="EMBL" id="JBBPBK010000067">
    <property type="protein sequence ID" value="KAK9266752.1"/>
    <property type="molecule type" value="Genomic_DNA"/>
</dbReference>